<accession>A0ACA9MGR0</accession>
<evidence type="ECO:0000313" key="1">
    <source>
        <dbReference type="EMBL" id="CAG8585627.1"/>
    </source>
</evidence>
<sequence length="210" mass="22997">MERGVKEARLLFGAKTGYIEPIQTNHWIIGNNETDVVGTGAHIIAIVGGADARDLWDRQNILLDTKRKLGRGQEEDRLIDCRAWTALGRPAYHAKLLDAIADAPATKLSAPFPSFSYRHVRVRSSMAGMCGSTVKLRYDAVNGHSRGVDRRDSLDPVALAIIIVGGAICSHLPELALRSLEIATENIQLVPSSQRRRLRTSVSNGLHAFP</sequence>
<dbReference type="EMBL" id="CAJVPT010012229">
    <property type="protein sequence ID" value="CAG8585627.1"/>
    <property type="molecule type" value="Genomic_DNA"/>
</dbReference>
<evidence type="ECO:0000313" key="2">
    <source>
        <dbReference type="Proteomes" id="UP000789525"/>
    </source>
</evidence>
<proteinExistence type="predicted"/>
<comment type="caution">
    <text evidence="1">The sequence shown here is derived from an EMBL/GenBank/DDBJ whole genome shotgun (WGS) entry which is preliminary data.</text>
</comment>
<keyword evidence="2" id="KW-1185">Reference proteome</keyword>
<name>A0ACA9MGR0_9GLOM</name>
<protein>
    <submittedName>
        <fullName evidence="1">2680_t:CDS:1</fullName>
    </submittedName>
</protein>
<gene>
    <name evidence="1" type="ORF">ACOLOM_LOCUS6126</name>
</gene>
<dbReference type="Proteomes" id="UP000789525">
    <property type="component" value="Unassembled WGS sequence"/>
</dbReference>
<reference evidence="1" key="1">
    <citation type="submission" date="2021-06" db="EMBL/GenBank/DDBJ databases">
        <authorList>
            <person name="Kallberg Y."/>
            <person name="Tangrot J."/>
            <person name="Rosling A."/>
        </authorList>
    </citation>
    <scope>NUCLEOTIDE SEQUENCE</scope>
    <source>
        <strain evidence="1">CL356</strain>
    </source>
</reference>
<organism evidence="1 2">
    <name type="scientific">Acaulospora colombiana</name>
    <dbReference type="NCBI Taxonomy" id="27376"/>
    <lineage>
        <taxon>Eukaryota</taxon>
        <taxon>Fungi</taxon>
        <taxon>Fungi incertae sedis</taxon>
        <taxon>Mucoromycota</taxon>
        <taxon>Glomeromycotina</taxon>
        <taxon>Glomeromycetes</taxon>
        <taxon>Diversisporales</taxon>
        <taxon>Acaulosporaceae</taxon>
        <taxon>Acaulospora</taxon>
    </lineage>
</organism>